<evidence type="ECO:0000313" key="3">
    <source>
        <dbReference type="Proteomes" id="UP000184212"/>
    </source>
</evidence>
<dbReference type="InterPro" id="IPR013783">
    <property type="entry name" value="Ig-like_fold"/>
</dbReference>
<dbReference type="RefSeq" id="WP_073138421.1">
    <property type="nucleotide sequence ID" value="NZ_FQWQ01000003.1"/>
</dbReference>
<organism evidence="2 3">
    <name type="scientific">Chryseolinea serpens</name>
    <dbReference type="NCBI Taxonomy" id="947013"/>
    <lineage>
        <taxon>Bacteria</taxon>
        <taxon>Pseudomonadati</taxon>
        <taxon>Bacteroidota</taxon>
        <taxon>Cytophagia</taxon>
        <taxon>Cytophagales</taxon>
        <taxon>Fulvivirgaceae</taxon>
        <taxon>Chryseolinea</taxon>
    </lineage>
</organism>
<reference evidence="2 3" key="1">
    <citation type="submission" date="2016-11" db="EMBL/GenBank/DDBJ databases">
        <authorList>
            <person name="Jaros S."/>
            <person name="Januszkiewicz K."/>
            <person name="Wedrychowicz H."/>
        </authorList>
    </citation>
    <scope>NUCLEOTIDE SEQUENCE [LARGE SCALE GENOMIC DNA]</scope>
    <source>
        <strain evidence="2 3">DSM 24574</strain>
    </source>
</reference>
<dbReference type="OrthoDB" id="826619at2"/>
<dbReference type="InterPro" id="IPR011467">
    <property type="entry name" value="DUF1573"/>
</dbReference>
<feature type="chain" id="PRO_5011957423" description="DUF1573 domain-containing protein" evidence="1">
    <location>
        <begin position="25"/>
        <end position="141"/>
    </location>
</feature>
<dbReference type="EMBL" id="FQWQ01000003">
    <property type="protein sequence ID" value="SHH58659.1"/>
    <property type="molecule type" value="Genomic_DNA"/>
</dbReference>
<dbReference type="Pfam" id="PF07610">
    <property type="entry name" value="DUF1573"/>
    <property type="match status" value="1"/>
</dbReference>
<accession>A0A1M5U6T1</accession>
<keyword evidence="3" id="KW-1185">Reference proteome</keyword>
<protein>
    <recommendedName>
        <fullName evidence="4">DUF1573 domain-containing protein</fullName>
    </recommendedName>
</protein>
<dbReference type="PANTHER" id="PTHR37833">
    <property type="entry name" value="LIPOPROTEIN-RELATED"/>
    <property type="match status" value="1"/>
</dbReference>
<dbReference type="STRING" id="947013.SAMN04488109_4493"/>
<dbReference type="Gene3D" id="2.60.40.10">
    <property type="entry name" value="Immunoglobulins"/>
    <property type="match status" value="1"/>
</dbReference>
<dbReference type="Proteomes" id="UP000184212">
    <property type="component" value="Unassembled WGS sequence"/>
</dbReference>
<name>A0A1M5U6T1_9BACT</name>
<dbReference type="PANTHER" id="PTHR37833:SF1">
    <property type="entry name" value="SIGNAL PEPTIDE PROTEIN"/>
    <property type="match status" value="1"/>
</dbReference>
<dbReference type="AlphaFoldDB" id="A0A1M5U6T1"/>
<keyword evidence="1" id="KW-0732">Signal</keyword>
<evidence type="ECO:0000256" key="1">
    <source>
        <dbReference type="SAM" id="SignalP"/>
    </source>
</evidence>
<gene>
    <name evidence="2" type="ORF">SAMN04488109_4493</name>
</gene>
<proteinExistence type="predicted"/>
<feature type="signal peptide" evidence="1">
    <location>
        <begin position="1"/>
        <end position="24"/>
    </location>
</feature>
<evidence type="ECO:0008006" key="4">
    <source>
        <dbReference type="Google" id="ProtNLM"/>
    </source>
</evidence>
<sequence length="141" mass="14908">MKKNLFLMIFLAVAAQGLVLQASAQTAAANGPVITFEKKSHDFGDMVQGDKVQHVWKFTNTGNEPLIITNVAVTCGCTTPEGWPRDPIAPGGKGEIPIAFNSAGKMGKQNKVVTIVSNAVNAEGAQISFTANVIEKKANPQ</sequence>
<evidence type="ECO:0000313" key="2">
    <source>
        <dbReference type="EMBL" id="SHH58659.1"/>
    </source>
</evidence>